<feature type="transmembrane region" description="Helical" evidence="2">
    <location>
        <begin position="164"/>
        <end position="185"/>
    </location>
</feature>
<evidence type="ECO:0008006" key="5">
    <source>
        <dbReference type="Google" id="ProtNLM"/>
    </source>
</evidence>
<dbReference type="Proteomes" id="UP000799440">
    <property type="component" value="Unassembled WGS sequence"/>
</dbReference>
<evidence type="ECO:0000313" key="4">
    <source>
        <dbReference type="Proteomes" id="UP000799440"/>
    </source>
</evidence>
<keyword evidence="4" id="KW-1185">Reference proteome</keyword>
<dbReference type="GO" id="GO:0016020">
    <property type="term" value="C:membrane"/>
    <property type="evidence" value="ECO:0007669"/>
    <property type="project" value="TreeGrafter"/>
</dbReference>
<keyword evidence="2" id="KW-0812">Transmembrane</keyword>
<name>A0A6A6VL78_9PLEO</name>
<evidence type="ECO:0000256" key="1">
    <source>
        <dbReference type="SAM" id="MobiDB-lite"/>
    </source>
</evidence>
<dbReference type="EMBL" id="MU006564">
    <property type="protein sequence ID" value="KAF2750474.1"/>
    <property type="molecule type" value="Genomic_DNA"/>
</dbReference>
<dbReference type="PANTHER" id="PTHR12242">
    <property type="entry name" value="OS02G0130600 PROTEIN-RELATED"/>
    <property type="match status" value="1"/>
</dbReference>
<feature type="transmembrane region" description="Helical" evidence="2">
    <location>
        <begin position="67"/>
        <end position="88"/>
    </location>
</feature>
<dbReference type="PANTHER" id="PTHR12242:SF1">
    <property type="entry name" value="MYND-TYPE DOMAIN-CONTAINING PROTEIN"/>
    <property type="match status" value="1"/>
</dbReference>
<keyword evidence="2" id="KW-0472">Membrane</keyword>
<keyword evidence="2" id="KW-1133">Transmembrane helix</keyword>
<sequence length="276" mass="31086">MRSGADPDVLADARYETSWILSPTILFAFRALLSLYSFLTLWVIYGYNGANGLSENSKRSFSYFTHLTWWGLAFYFLFAALHTGTYAFTGRSTLARWPKVLQLAHGIFYSTITVYPWIVTIVFWALLYSSFESPFATWTNASQHALNSVFALFEIVFPRTAPLPFIHIVPIVILLALYLALAYVTHATQSFYVYSFLDTTANSPGVVTGYIIGILVGSIVLFLIIRYAILIRVWTTEKKLGKTGKFSRRDTESLARDNPDNGFTVNKISGKEQSAV</sequence>
<feature type="region of interest" description="Disordered" evidence="1">
    <location>
        <begin position="248"/>
        <end position="276"/>
    </location>
</feature>
<evidence type="ECO:0000313" key="3">
    <source>
        <dbReference type="EMBL" id="KAF2750474.1"/>
    </source>
</evidence>
<feature type="transmembrane region" description="Helical" evidence="2">
    <location>
        <begin position="205"/>
        <end position="229"/>
    </location>
</feature>
<organism evidence="3 4">
    <name type="scientific">Sporormia fimetaria CBS 119925</name>
    <dbReference type="NCBI Taxonomy" id="1340428"/>
    <lineage>
        <taxon>Eukaryota</taxon>
        <taxon>Fungi</taxon>
        <taxon>Dikarya</taxon>
        <taxon>Ascomycota</taxon>
        <taxon>Pezizomycotina</taxon>
        <taxon>Dothideomycetes</taxon>
        <taxon>Pleosporomycetidae</taxon>
        <taxon>Pleosporales</taxon>
        <taxon>Sporormiaceae</taxon>
        <taxon>Sporormia</taxon>
    </lineage>
</organism>
<protein>
    <recommendedName>
        <fullName evidence="5">FAR-17a/AIG1-like protein</fullName>
    </recommendedName>
</protein>
<gene>
    <name evidence="3" type="ORF">M011DRAFT_418450</name>
</gene>
<dbReference type="OrthoDB" id="419711at2759"/>
<dbReference type="AlphaFoldDB" id="A0A6A6VL78"/>
<feature type="transmembrane region" description="Helical" evidence="2">
    <location>
        <begin position="100"/>
        <end position="126"/>
    </location>
</feature>
<evidence type="ECO:0000256" key="2">
    <source>
        <dbReference type="SAM" id="Phobius"/>
    </source>
</evidence>
<proteinExistence type="predicted"/>
<feature type="transmembrane region" description="Helical" evidence="2">
    <location>
        <begin position="24"/>
        <end position="47"/>
    </location>
</feature>
<reference evidence="3" key="1">
    <citation type="journal article" date="2020" name="Stud. Mycol.">
        <title>101 Dothideomycetes genomes: a test case for predicting lifestyles and emergence of pathogens.</title>
        <authorList>
            <person name="Haridas S."/>
            <person name="Albert R."/>
            <person name="Binder M."/>
            <person name="Bloem J."/>
            <person name="Labutti K."/>
            <person name="Salamov A."/>
            <person name="Andreopoulos B."/>
            <person name="Baker S."/>
            <person name="Barry K."/>
            <person name="Bills G."/>
            <person name="Bluhm B."/>
            <person name="Cannon C."/>
            <person name="Castanera R."/>
            <person name="Culley D."/>
            <person name="Daum C."/>
            <person name="Ezra D."/>
            <person name="Gonzalez J."/>
            <person name="Henrissat B."/>
            <person name="Kuo A."/>
            <person name="Liang C."/>
            <person name="Lipzen A."/>
            <person name="Lutzoni F."/>
            <person name="Magnuson J."/>
            <person name="Mondo S."/>
            <person name="Nolan M."/>
            <person name="Ohm R."/>
            <person name="Pangilinan J."/>
            <person name="Park H.-J."/>
            <person name="Ramirez L."/>
            <person name="Alfaro M."/>
            <person name="Sun H."/>
            <person name="Tritt A."/>
            <person name="Yoshinaga Y."/>
            <person name="Zwiers L.-H."/>
            <person name="Turgeon B."/>
            <person name="Goodwin S."/>
            <person name="Spatafora J."/>
            <person name="Crous P."/>
            <person name="Grigoriev I."/>
        </authorList>
    </citation>
    <scope>NUCLEOTIDE SEQUENCE</scope>
    <source>
        <strain evidence="3">CBS 119925</strain>
    </source>
</reference>
<accession>A0A6A6VL78</accession>
<feature type="compositionally biased region" description="Polar residues" evidence="1">
    <location>
        <begin position="261"/>
        <end position="276"/>
    </location>
</feature>
<feature type="compositionally biased region" description="Basic and acidic residues" evidence="1">
    <location>
        <begin position="248"/>
        <end position="259"/>
    </location>
</feature>